<keyword evidence="2" id="KW-1185">Reference proteome</keyword>
<evidence type="ECO:0000313" key="2">
    <source>
        <dbReference type="Proteomes" id="UP000464262"/>
    </source>
</evidence>
<name>A0A7Z2T886_9VIBR</name>
<dbReference type="KEGG" id="vas:GT360_18880"/>
<dbReference type="AlphaFoldDB" id="A0A7Z2T886"/>
<dbReference type="Pfam" id="PF03695">
    <property type="entry name" value="UPF0149"/>
    <property type="match status" value="1"/>
</dbReference>
<evidence type="ECO:0000313" key="1">
    <source>
        <dbReference type="EMBL" id="QIA66174.1"/>
    </source>
</evidence>
<dbReference type="RefSeq" id="WP_164651159.1">
    <property type="nucleotide sequence ID" value="NZ_CP047476.1"/>
</dbReference>
<proteinExistence type="predicted"/>
<accession>A0A7Z2T886</accession>
<dbReference type="NCBIfam" id="TIGR02292">
    <property type="entry name" value="ygfB_yecA"/>
    <property type="match status" value="1"/>
</dbReference>
<protein>
    <submittedName>
        <fullName evidence="1">UPF0149 family protein</fullName>
    </submittedName>
</protein>
<sequence length="191" mass="21486">MTLSQLIANNELQDKLLSEAQTRGFITAMSSAPYLLEANEWLPFLWGGAEQAPFTDGEQLEEYIQLVINIWNESGPQLLEGTWQWPEGCELDDEDIVTEATREFCEGMLQGWQLCRDDWETLMPEKSEDNALLGGVLLSLSMLYDPLTSLATLKEQGMEGLEQFEEIFNAMPVMLCGIAQRGQSLAQAENE</sequence>
<dbReference type="EMBL" id="CP047476">
    <property type="protein sequence ID" value="QIA66174.1"/>
    <property type="molecule type" value="Genomic_DNA"/>
</dbReference>
<organism evidence="1 2">
    <name type="scientific">Vibrio astriarenae</name>
    <dbReference type="NCBI Taxonomy" id="1481923"/>
    <lineage>
        <taxon>Bacteria</taxon>
        <taxon>Pseudomonadati</taxon>
        <taxon>Pseudomonadota</taxon>
        <taxon>Gammaproteobacteria</taxon>
        <taxon>Vibrionales</taxon>
        <taxon>Vibrionaceae</taxon>
        <taxon>Vibrio</taxon>
    </lineage>
</organism>
<dbReference type="InterPro" id="IPR036255">
    <property type="entry name" value="YgfB-like_sf"/>
</dbReference>
<dbReference type="InterPro" id="IPR011978">
    <property type="entry name" value="YgfB-like"/>
</dbReference>
<dbReference type="Proteomes" id="UP000464262">
    <property type="component" value="Chromosome 2"/>
</dbReference>
<gene>
    <name evidence="1" type="ORF">GT360_18880</name>
</gene>
<reference evidence="1 2" key="1">
    <citation type="submission" date="2020-01" db="EMBL/GenBank/DDBJ databases">
        <title>Whole genome and functional gene identification of agarase of Vibrio HN897.</title>
        <authorList>
            <person name="Liu Y."/>
            <person name="Zhao Z."/>
        </authorList>
    </citation>
    <scope>NUCLEOTIDE SEQUENCE [LARGE SCALE GENOMIC DNA]</scope>
    <source>
        <strain evidence="1 2">HN897</strain>
    </source>
</reference>
<dbReference type="SUPFAM" id="SSF101327">
    <property type="entry name" value="YgfB-like"/>
    <property type="match status" value="1"/>
</dbReference>